<organism evidence="1 2">
    <name type="scientific">Jannaschia helgolandensis</name>
    <dbReference type="NCBI Taxonomy" id="188906"/>
    <lineage>
        <taxon>Bacteria</taxon>
        <taxon>Pseudomonadati</taxon>
        <taxon>Pseudomonadota</taxon>
        <taxon>Alphaproteobacteria</taxon>
        <taxon>Rhodobacterales</taxon>
        <taxon>Roseobacteraceae</taxon>
        <taxon>Jannaschia</taxon>
    </lineage>
</organism>
<dbReference type="RefSeq" id="WP_092762627.1">
    <property type="nucleotide sequence ID" value="NZ_FNZQ01000003.1"/>
</dbReference>
<evidence type="ECO:0000313" key="2">
    <source>
        <dbReference type="Proteomes" id="UP000199283"/>
    </source>
</evidence>
<gene>
    <name evidence="1" type="ORF">SAMN04488526_2162</name>
</gene>
<sequence>MKPVLSHPVRFADMPQRKVSRIRLVPDVGQLEALADRLDVDAFRKVLLDVELSPGPGRDWTLTGKLGATVVQPCRVTTEPVVTRIDEPVVRRYTPDLTTPEGEEVEMPEDDSLEPLPKVLDLGDVLEEALALMIPEFPRAEGAEDIDLTVQPPGAEPLSDEAVKPFAGLAALKARMEGGE</sequence>
<dbReference type="EMBL" id="FNZQ01000003">
    <property type="protein sequence ID" value="SEL18270.1"/>
    <property type="molecule type" value="Genomic_DNA"/>
</dbReference>
<dbReference type="STRING" id="188906.SAMN04488526_2162"/>
<protein>
    <submittedName>
        <fullName evidence="1">Uncharacterized ACR, COG1399</fullName>
    </submittedName>
</protein>
<dbReference type="InterPro" id="IPR003772">
    <property type="entry name" value="YceD"/>
</dbReference>
<dbReference type="OrthoDB" id="8443793at2"/>
<accession>A0A1H7N439</accession>
<keyword evidence="2" id="KW-1185">Reference proteome</keyword>
<reference evidence="1 2" key="1">
    <citation type="submission" date="2016-10" db="EMBL/GenBank/DDBJ databases">
        <authorList>
            <person name="de Groot N.N."/>
        </authorList>
    </citation>
    <scope>NUCLEOTIDE SEQUENCE [LARGE SCALE GENOMIC DNA]</scope>
    <source>
        <strain evidence="1 2">DSM 14858</strain>
    </source>
</reference>
<dbReference type="AlphaFoldDB" id="A0A1H7N439"/>
<proteinExistence type="predicted"/>
<dbReference type="Pfam" id="PF02620">
    <property type="entry name" value="YceD"/>
    <property type="match status" value="1"/>
</dbReference>
<name>A0A1H7N439_9RHOB</name>
<evidence type="ECO:0000313" key="1">
    <source>
        <dbReference type="EMBL" id="SEL18270.1"/>
    </source>
</evidence>
<dbReference type="Proteomes" id="UP000199283">
    <property type="component" value="Unassembled WGS sequence"/>
</dbReference>